<dbReference type="GO" id="GO:0046872">
    <property type="term" value="F:metal ion binding"/>
    <property type="evidence" value="ECO:0007669"/>
    <property type="project" value="UniProtKB-KW"/>
</dbReference>
<keyword evidence="7" id="KW-0482">Metalloprotease</keyword>
<evidence type="ECO:0000256" key="9">
    <source>
        <dbReference type="SAM" id="SignalP"/>
    </source>
</evidence>
<dbReference type="GO" id="GO:0006508">
    <property type="term" value="P:proteolysis"/>
    <property type="evidence" value="ECO:0007669"/>
    <property type="project" value="UniProtKB-KW"/>
</dbReference>
<evidence type="ECO:0000256" key="5">
    <source>
        <dbReference type="ARBA" id="ARBA00022801"/>
    </source>
</evidence>
<protein>
    <recommendedName>
        <fullName evidence="10">Peptidase M43 pregnancy-associated plasma-A domain-containing protein</fullName>
    </recommendedName>
</protein>
<reference evidence="11 12" key="1">
    <citation type="submission" date="2020-07" db="EMBL/GenBank/DDBJ databases">
        <title>Sequencing the genomes of 1000 actinobacteria strains.</title>
        <authorList>
            <person name="Klenk H.-P."/>
        </authorList>
    </citation>
    <scope>NUCLEOTIDE SEQUENCE [LARGE SCALE GENOMIC DNA]</scope>
    <source>
        <strain evidence="11 12">DSM 24552</strain>
    </source>
</reference>
<evidence type="ECO:0000259" key="10">
    <source>
        <dbReference type="Pfam" id="PF05572"/>
    </source>
</evidence>
<keyword evidence="6" id="KW-0862">Zinc</keyword>
<proteinExistence type="inferred from homology"/>
<dbReference type="GO" id="GO:0008237">
    <property type="term" value="F:metallopeptidase activity"/>
    <property type="evidence" value="ECO:0007669"/>
    <property type="project" value="UniProtKB-KW"/>
</dbReference>
<sequence length="329" mass="34283">MAHPRHLTRRARAAAVAASGTALAAALLAAPGLGNAAVPAADVLAAPSPGAAECEEDSGARVGKGATAQEPPLYAAKDAKKYGVIKDSPRLADGSVRVETVFHVITDDAPTAQERARMEGMIAAQMQVLNDAFAGTAPGAEADASDTPFRFDLTETTWTEDAAWAHVAPGKVEREMKAELHQGDSETLNVYAADIGGGLLGWAYFPKGYNAGRDYVDGVVILDESMPGGAAAPYNLGDTLTHEVGHWLMLEHTFAGACSASGDGVADTPREAYPQFGCPEGVDSCTAPGTDPVHNFMDYTDDECMDHFTAGQADRMSDAWVAFRAGGQG</sequence>
<evidence type="ECO:0000256" key="7">
    <source>
        <dbReference type="ARBA" id="ARBA00023049"/>
    </source>
</evidence>
<evidence type="ECO:0000256" key="6">
    <source>
        <dbReference type="ARBA" id="ARBA00022833"/>
    </source>
</evidence>
<dbReference type="InterPro" id="IPR024079">
    <property type="entry name" value="MetalloPept_cat_dom_sf"/>
</dbReference>
<feature type="signal peptide" evidence="9">
    <location>
        <begin position="1"/>
        <end position="36"/>
    </location>
</feature>
<dbReference type="Gene3D" id="3.40.390.10">
    <property type="entry name" value="Collagenase (Catalytic Domain)"/>
    <property type="match status" value="1"/>
</dbReference>
<evidence type="ECO:0000256" key="4">
    <source>
        <dbReference type="ARBA" id="ARBA00022729"/>
    </source>
</evidence>
<dbReference type="Pfam" id="PF05572">
    <property type="entry name" value="Peptidase_M43"/>
    <property type="match status" value="1"/>
</dbReference>
<feature type="domain" description="Peptidase M43 pregnancy-associated plasma-A" evidence="10">
    <location>
        <begin position="233"/>
        <end position="318"/>
    </location>
</feature>
<accession>A0A7Y9RTV7</accession>
<evidence type="ECO:0000256" key="2">
    <source>
        <dbReference type="ARBA" id="ARBA00022670"/>
    </source>
</evidence>
<organism evidence="11 12">
    <name type="scientific">Nocardioides perillae</name>
    <dbReference type="NCBI Taxonomy" id="1119534"/>
    <lineage>
        <taxon>Bacteria</taxon>
        <taxon>Bacillati</taxon>
        <taxon>Actinomycetota</taxon>
        <taxon>Actinomycetes</taxon>
        <taxon>Propionibacteriales</taxon>
        <taxon>Nocardioidaceae</taxon>
        <taxon>Nocardioides</taxon>
    </lineage>
</organism>
<evidence type="ECO:0000256" key="1">
    <source>
        <dbReference type="ARBA" id="ARBA00008721"/>
    </source>
</evidence>
<evidence type="ECO:0000313" key="12">
    <source>
        <dbReference type="Proteomes" id="UP000544110"/>
    </source>
</evidence>
<keyword evidence="5" id="KW-0378">Hydrolase</keyword>
<dbReference type="RefSeq" id="WP_343048973.1">
    <property type="nucleotide sequence ID" value="NZ_JACCAC010000001.1"/>
</dbReference>
<keyword evidence="2" id="KW-0645">Protease</keyword>
<feature type="chain" id="PRO_5030966501" description="Peptidase M43 pregnancy-associated plasma-A domain-containing protein" evidence="9">
    <location>
        <begin position="37"/>
        <end position="329"/>
    </location>
</feature>
<dbReference type="InterPro" id="IPR008754">
    <property type="entry name" value="Peptidase_M43"/>
</dbReference>
<name>A0A7Y9RTV7_9ACTN</name>
<keyword evidence="4 9" id="KW-0732">Signal</keyword>
<keyword evidence="12" id="KW-1185">Reference proteome</keyword>
<keyword evidence="8" id="KW-1015">Disulfide bond</keyword>
<evidence type="ECO:0000313" key="11">
    <source>
        <dbReference type="EMBL" id="NYG53885.1"/>
    </source>
</evidence>
<evidence type="ECO:0000256" key="3">
    <source>
        <dbReference type="ARBA" id="ARBA00022723"/>
    </source>
</evidence>
<dbReference type="EMBL" id="JACCAC010000001">
    <property type="protein sequence ID" value="NYG53885.1"/>
    <property type="molecule type" value="Genomic_DNA"/>
</dbReference>
<keyword evidence="3" id="KW-0479">Metal-binding</keyword>
<dbReference type="CDD" id="cd04275">
    <property type="entry name" value="ZnMc_pappalysin_like"/>
    <property type="match status" value="1"/>
</dbReference>
<dbReference type="PANTHER" id="PTHR47466:SF1">
    <property type="entry name" value="METALLOPROTEASE MEP1 (AFU_ORTHOLOGUE AFUA_1G07730)-RELATED"/>
    <property type="match status" value="1"/>
</dbReference>
<dbReference type="Proteomes" id="UP000544110">
    <property type="component" value="Unassembled WGS sequence"/>
</dbReference>
<evidence type="ECO:0000256" key="8">
    <source>
        <dbReference type="ARBA" id="ARBA00023157"/>
    </source>
</evidence>
<dbReference type="PANTHER" id="PTHR47466">
    <property type="match status" value="1"/>
</dbReference>
<comment type="caution">
    <text evidence="11">The sequence shown here is derived from an EMBL/GenBank/DDBJ whole genome shotgun (WGS) entry which is preliminary data.</text>
</comment>
<dbReference type="AlphaFoldDB" id="A0A7Y9RTV7"/>
<comment type="similarity">
    <text evidence="1">Belongs to the peptidase M43B family.</text>
</comment>
<dbReference type="SUPFAM" id="SSF55486">
    <property type="entry name" value="Metalloproteases ('zincins'), catalytic domain"/>
    <property type="match status" value="1"/>
</dbReference>
<gene>
    <name evidence="11" type="ORF">BJ989_000189</name>
</gene>